<protein>
    <submittedName>
        <fullName evidence="2">NAD-dependent epimerase/dehydratase family protein</fullName>
    </submittedName>
</protein>
<dbReference type="Pfam" id="PF13460">
    <property type="entry name" value="NAD_binding_10"/>
    <property type="match status" value="1"/>
</dbReference>
<dbReference type="AlphaFoldDB" id="A0A516Q1D4"/>
<dbReference type="EMBL" id="CP041692">
    <property type="protein sequence ID" value="QDP97021.1"/>
    <property type="molecule type" value="Genomic_DNA"/>
</dbReference>
<proteinExistence type="predicted"/>
<accession>A0A516Q1D4</accession>
<dbReference type="Proteomes" id="UP000319263">
    <property type="component" value="Chromosome"/>
</dbReference>
<dbReference type="OrthoDB" id="9771302at2"/>
<dbReference type="Gene3D" id="3.40.50.720">
    <property type="entry name" value="NAD(P)-binding Rossmann-like Domain"/>
    <property type="match status" value="1"/>
</dbReference>
<dbReference type="SUPFAM" id="SSF51735">
    <property type="entry name" value="NAD(P)-binding Rossmann-fold domains"/>
    <property type="match status" value="1"/>
</dbReference>
<feature type="domain" description="NAD(P)-binding" evidence="1">
    <location>
        <begin position="7"/>
        <end position="173"/>
    </location>
</feature>
<reference evidence="2 3" key="1">
    <citation type="submission" date="2019-07" db="EMBL/GenBank/DDBJ databases">
        <title>Microlunatus dokdonensis sp. nov. isolated from the rhizospheric soil of the wild plant Elymus tsukushiensis.</title>
        <authorList>
            <person name="Ghim S.-Y."/>
            <person name="Hwang Y.-J."/>
            <person name="Son J.-S."/>
            <person name="Shin J.-H."/>
        </authorList>
    </citation>
    <scope>NUCLEOTIDE SEQUENCE [LARGE SCALE GENOMIC DNA]</scope>
    <source>
        <strain evidence="2 3">KUDC0627</strain>
    </source>
</reference>
<organism evidence="2 3">
    <name type="scientific">Microlunatus elymi</name>
    <dbReference type="NCBI Taxonomy" id="2596828"/>
    <lineage>
        <taxon>Bacteria</taxon>
        <taxon>Bacillati</taxon>
        <taxon>Actinomycetota</taxon>
        <taxon>Actinomycetes</taxon>
        <taxon>Propionibacteriales</taxon>
        <taxon>Propionibacteriaceae</taxon>
        <taxon>Microlunatus</taxon>
    </lineage>
</organism>
<evidence type="ECO:0000313" key="2">
    <source>
        <dbReference type="EMBL" id="QDP97021.1"/>
    </source>
</evidence>
<dbReference type="InterPro" id="IPR016040">
    <property type="entry name" value="NAD(P)-bd_dom"/>
</dbReference>
<dbReference type="InterPro" id="IPR036291">
    <property type="entry name" value="NAD(P)-bd_dom_sf"/>
</dbReference>
<dbReference type="RefSeq" id="WP_143986982.1">
    <property type="nucleotide sequence ID" value="NZ_CP041692.1"/>
</dbReference>
<evidence type="ECO:0000259" key="1">
    <source>
        <dbReference type="Pfam" id="PF13460"/>
    </source>
</evidence>
<evidence type="ECO:0000313" key="3">
    <source>
        <dbReference type="Proteomes" id="UP000319263"/>
    </source>
</evidence>
<keyword evidence="3" id="KW-1185">Reference proteome</keyword>
<dbReference type="KEGG" id="mik:FOE78_14785"/>
<sequence>MRIAIAGATGRIGRLTQEVLEQQGHQVVPISRRQGVDVTSGDGLGRALAGVDAVIDTLNTRPGTEQAMIDFFGSTTRNLLQAEQAAGVGHHVLLSIASMEKVPENAHYAGKRAQESAIEQGPVPYSIVPATQFHDFPAMIAGATIRDGVAEVPPLTLQPIAPADVAAVLARIAVEGPQRRHRAIAGPRPEEMVSMAQRTLAARGQEVEVVGGWRGGIFSPSLARDDLLAPADAELAPTTFDAWLAAEAG</sequence>
<gene>
    <name evidence="2" type="ORF">FOE78_14785</name>
</gene>
<name>A0A516Q1D4_9ACTN</name>